<keyword evidence="3" id="KW-1185">Reference proteome</keyword>
<feature type="compositionally biased region" description="Low complexity" evidence="1">
    <location>
        <begin position="37"/>
        <end position="53"/>
    </location>
</feature>
<proteinExistence type="predicted"/>
<feature type="compositionally biased region" description="Polar residues" evidence="1">
    <location>
        <begin position="85"/>
        <end position="94"/>
    </location>
</feature>
<name>A0AAN7HEG8_9PEZI</name>
<feature type="region of interest" description="Disordered" evidence="1">
    <location>
        <begin position="1"/>
        <end position="106"/>
    </location>
</feature>
<evidence type="ECO:0000313" key="3">
    <source>
        <dbReference type="Proteomes" id="UP001303647"/>
    </source>
</evidence>
<sequence>MSSRYSAPIVIVQGSSRPSTYGAPRSPVMYSSPYPQTTLSMDSSSASQSTTGTRYRSGRADNYYVEVKEVPSSRGGPGAVVIQHNRPNPDNNEPSSSDRYSSGSRK</sequence>
<gene>
    <name evidence="2" type="ORF">C7999DRAFT_15397</name>
</gene>
<comment type="caution">
    <text evidence="2">The sequence shown here is derived from an EMBL/GenBank/DDBJ whole genome shotgun (WGS) entry which is preliminary data.</text>
</comment>
<organism evidence="2 3">
    <name type="scientific">Corynascus novoguineensis</name>
    <dbReference type="NCBI Taxonomy" id="1126955"/>
    <lineage>
        <taxon>Eukaryota</taxon>
        <taxon>Fungi</taxon>
        <taxon>Dikarya</taxon>
        <taxon>Ascomycota</taxon>
        <taxon>Pezizomycotina</taxon>
        <taxon>Sordariomycetes</taxon>
        <taxon>Sordariomycetidae</taxon>
        <taxon>Sordariales</taxon>
        <taxon>Chaetomiaceae</taxon>
        <taxon>Corynascus</taxon>
    </lineage>
</organism>
<dbReference type="Proteomes" id="UP001303647">
    <property type="component" value="Unassembled WGS sequence"/>
</dbReference>
<dbReference type="AlphaFoldDB" id="A0AAN7HEG8"/>
<dbReference type="EMBL" id="MU857673">
    <property type="protein sequence ID" value="KAK4246466.1"/>
    <property type="molecule type" value="Genomic_DNA"/>
</dbReference>
<feature type="compositionally biased region" description="Low complexity" evidence="1">
    <location>
        <begin position="95"/>
        <end position="106"/>
    </location>
</feature>
<accession>A0AAN7HEG8</accession>
<reference evidence="2" key="1">
    <citation type="journal article" date="2023" name="Mol. Phylogenet. Evol.">
        <title>Genome-scale phylogeny and comparative genomics of the fungal order Sordariales.</title>
        <authorList>
            <person name="Hensen N."/>
            <person name="Bonometti L."/>
            <person name="Westerberg I."/>
            <person name="Brannstrom I.O."/>
            <person name="Guillou S."/>
            <person name="Cros-Aarteil S."/>
            <person name="Calhoun S."/>
            <person name="Haridas S."/>
            <person name="Kuo A."/>
            <person name="Mondo S."/>
            <person name="Pangilinan J."/>
            <person name="Riley R."/>
            <person name="LaButti K."/>
            <person name="Andreopoulos B."/>
            <person name="Lipzen A."/>
            <person name="Chen C."/>
            <person name="Yan M."/>
            <person name="Daum C."/>
            <person name="Ng V."/>
            <person name="Clum A."/>
            <person name="Steindorff A."/>
            <person name="Ohm R.A."/>
            <person name="Martin F."/>
            <person name="Silar P."/>
            <person name="Natvig D.O."/>
            <person name="Lalanne C."/>
            <person name="Gautier V."/>
            <person name="Ament-Velasquez S.L."/>
            <person name="Kruys A."/>
            <person name="Hutchinson M.I."/>
            <person name="Powell A.J."/>
            <person name="Barry K."/>
            <person name="Miller A.N."/>
            <person name="Grigoriev I.V."/>
            <person name="Debuchy R."/>
            <person name="Gladieux P."/>
            <person name="Hiltunen Thoren M."/>
            <person name="Johannesson H."/>
        </authorList>
    </citation>
    <scope>NUCLEOTIDE SEQUENCE</scope>
    <source>
        <strain evidence="2">CBS 359.72</strain>
    </source>
</reference>
<protein>
    <submittedName>
        <fullName evidence="2">Uncharacterized protein</fullName>
    </submittedName>
</protein>
<evidence type="ECO:0000256" key="1">
    <source>
        <dbReference type="SAM" id="MobiDB-lite"/>
    </source>
</evidence>
<reference evidence="2" key="2">
    <citation type="submission" date="2023-05" db="EMBL/GenBank/DDBJ databases">
        <authorList>
            <consortium name="Lawrence Berkeley National Laboratory"/>
            <person name="Steindorff A."/>
            <person name="Hensen N."/>
            <person name="Bonometti L."/>
            <person name="Westerberg I."/>
            <person name="Brannstrom I.O."/>
            <person name="Guillou S."/>
            <person name="Cros-Aarteil S."/>
            <person name="Calhoun S."/>
            <person name="Haridas S."/>
            <person name="Kuo A."/>
            <person name="Mondo S."/>
            <person name="Pangilinan J."/>
            <person name="Riley R."/>
            <person name="Labutti K."/>
            <person name="Andreopoulos B."/>
            <person name="Lipzen A."/>
            <person name="Chen C."/>
            <person name="Yanf M."/>
            <person name="Daum C."/>
            <person name="Ng V."/>
            <person name="Clum A."/>
            <person name="Ohm R."/>
            <person name="Martin F."/>
            <person name="Silar P."/>
            <person name="Natvig D."/>
            <person name="Lalanne C."/>
            <person name="Gautier V."/>
            <person name="Ament-Velasquez S.L."/>
            <person name="Kruys A."/>
            <person name="Hutchinson M.I."/>
            <person name="Powell A.J."/>
            <person name="Barry K."/>
            <person name="Miller A.N."/>
            <person name="Grigoriev I.V."/>
            <person name="Debuchy R."/>
            <person name="Gladieux P."/>
            <person name="Thoren M.H."/>
            <person name="Johannesson H."/>
        </authorList>
    </citation>
    <scope>NUCLEOTIDE SEQUENCE</scope>
    <source>
        <strain evidence="2">CBS 359.72</strain>
    </source>
</reference>
<evidence type="ECO:0000313" key="2">
    <source>
        <dbReference type="EMBL" id="KAK4246466.1"/>
    </source>
</evidence>